<dbReference type="InterPro" id="IPR011050">
    <property type="entry name" value="Pectin_lyase_fold/virulence"/>
</dbReference>
<dbReference type="EMBL" id="WRXO01000003">
    <property type="protein sequence ID" value="MVT41518.1"/>
    <property type="molecule type" value="Genomic_DNA"/>
</dbReference>
<evidence type="ECO:0000259" key="2">
    <source>
        <dbReference type="Pfam" id="PF19081"/>
    </source>
</evidence>
<feature type="domain" description="Ig-like" evidence="2">
    <location>
        <begin position="580"/>
        <end position="657"/>
    </location>
</feature>
<dbReference type="Pfam" id="PF19081">
    <property type="entry name" value="Ig_7"/>
    <property type="match status" value="5"/>
</dbReference>
<feature type="domain" description="Ig-like" evidence="2">
    <location>
        <begin position="822"/>
        <end position="896"/>
    </location>
</feature>
<dbReference type="OrthoDB" id="1652165at2"/>
<feature type="domain" description="Ig-like" evidence="2">
    <location>
        <begin position="413"/>
        <end position="492"/>
    </location>
</feature>
<comment type="caution">
    <text evidence="3">The sequence shown here is derived from an EMBL/GenBank/DDBJ whole genome shotgun (WGS) entry which is preliminary data.</text>
</comment>
<protein>
    <submittedName>
        <fullName evidence="3">T9SS type B sorting domain-containing protein</fullName>
    </submittedName>
</protein>
<feature type="chain" id="PRO_5027109319" evidence="1">
    <location>
        <begin position="24"/>
        <end position="1067"/>
    </location>
</feature>
<proteinExistence type="predicted"/>
<evidence type="ECO:0000313" key="3">
    <source>
        <dbReference type="EMBL" id="MVT41518.1"/>
    </source>
</evidence>
<sequence length="1067" mass="110952">MPRNFVRAIFKTFLLLQFNVCFAATTVYVNVNNPTPGAGTSWATAYNDLNAAFAAAPYGADIWVAQGTYYPTTGTDRTIAFNVLPTYVHVYGGFIGNETLVTQRDFRNHPTILSGDIGIRGDASDNSYSVVRFNAGANGSSTFDGFIIRDGNANDGYPGSTTPSLYNQGGGIELYSAQVNFYTYAYAVVLNCTFINNFAVYGGAYASYSTTGTIAFAVAFNCVFKDNTAAVAGGAYATVSVNADVVSTDLLNSVFINNKTINGGGSAISTYVDTNPNAVTTNVKNCVFYNNPLPLINSVLLNGAAGSNIWCDYSIFWNPTAYPDNSFIVAGGIHYSDCDMYMATASGGNTNVDPLFVDAAADNFHVSPCSPAIDYGGYAYYGSPWNTDFDGNPRLQGGKEDLGIYEATKTTLAAPTVSTPTVNYCEGATVTNDLATLVVSPTGTLNWYDASNNALTGAPTPSTTVAASSIYYVSQSVGTGCESPKTRVTVVVGAAPSTPSDPGLSYCLNATPADLNLSITKDAPANTLIWYSAATAGTVLPATPVISTATAGSQYFYVSQKDGCESGIATVEVNVTKTDAPVTTDPAPAYCQGATATALDITGTSLLWYTAATGGVGVTQSTAPTPSTSATGTQNYYISQTLNGCESDRTVIAVTVNTPPAAPTVTTPLTYCQLDTPDDLNDIVTEDPGAALTWYTALTGGTALTAVPVISTATAGPQNYYVSQTLGCESTRSAIAVIVNNKPAAPTTTNTALTYCAGVPAATLDATGANLQWYTGATLLPAAPTPSTATTGTVNYGVSQTVSGCESEQAVISVTVETQLPAPVATDVTYCLNDPAIALTATGNGLLWYTTDAGGTGSTDAPQPLTTSSGNTTYYVSQSNNGVCESDRTAITVTVNDLPQVNINTAGKPACRGTYVTLQASGAASYQWSPATGLSNVAVSNPLALMDQDISYTVTGTDINGCKATAQVDLQVNNNCGDYLLPTAFTPNGDGLNDLFHVVTYNIPKTFSMQVFNRYGGIVFASNDISAGWDGTLKGNPAPDGTYVYVILINTSDGKVINKKGTVLLIR</sequence>
<keyword evidence="4" id="KW-1185">Reference proteome</keyword>
<dbReference type="SUPFAM" id="SSF51126">
    <property type="entry name" value="Pectin lyase-like"/>
    <property type="match status" value="1"/>
</dbReference>
<accession>A0A6N8JAK7</accession>
<dbReference type="Proteomes" id="UP000468388">
    <property type="component" value="Unassembled WGS sequence"/>
</dbReference>
<dbReference type="AlphaFoldDB" id="A0A6N8JAK7"/>
<gene>
    <name evidence="3" type="ORF">GO495_13070</name>
</gene>
<dbReference type="InterPro" id="IPR026341">
    <property type="entry name" value="T9SS_type_B"/>
</dbReference>
<dbReference type="Pfam" id="PF13585">
    <property type="entry name" value="CHU_C"/>
    <property type="match status" value="1"/>
</dbReference>
<keyword evidence="1" id="KW-0732">Signal</keyword>
<feature type="domain" description="Ig-like" evidence="2">
    <location>
        <begin position="660"/>
        <end position="740"/>
    </location>
</feature>
<evidence type="ECO:0000256" key="1">
    <source>
        <dbReference type="SAM" id="SignalP"/>
    </source>
</evidence>
<dbReference type="NCBIfam" id="TIGR04131">
    <property type="entry name" value="Bac_Flav_CTERM"/>
    <property type="match status" value="1"/>
</dbReference>
<evidence type="ECO:0000313" key="4">
    <source>
        <dbReference type="Proteomes" id="UP000468388"/>
    </source>
</evidence>
<dbReference type="InterPro" id="IPR044023">
    <property type="entry name" value="Ig_7"/>
</dbReference>
<dbReference type="RefSeq" id="WP_157300142.1">
    <property type="nucleotide sequence ID" value="NZ_BAAAZB010000025.1"/>
</dbReference>
<reference evidence="3 4" key="1">
    <citation type="submission" date="2019-12" db="EMBL/GenBank/DDBJ databases">
        <title>The draft genomic sequence of strain Chitinophaga oryziterrae JCM 16595.</title>
        <authorList>
            <person name="Zhang X."/>
        </authorList>
    </citation>
    <scope>NUCLEOTIDE SEQUENCE [LARGE SCALE GENOMIC DNA]</scope>
    <source>
        <strain evidence="3 4">JCM 16595</strain>
    </source>
</reference>
<name>A0A6N8JAK7_9BACT</name>
<organism evidence="3 4">
    <name type="scientific">Chitinophaga oryziterrae</name>
    <dbReference type="NCBI Taxonomy" id="1031224"/>
    <lineage>
        <taxon>Bacteria</taxon>
        <taxon>Pseudomonadati</taxon>
        <taxon>Bacteroidota</taxon>
        <taxon>Chitinophagia</taxon>
        <taxon>Chitinophagales</taxon>
        <taxon>Chitinophagaceae</taxon>
        <taxon>Chitinophaga</taxon>
    </lineage>
</organism>
<feature type="domain" description="Ig-like" evidence="2">
    <location>
        <begin position="496"/>
        <end position="576"/>
    </location>
</feature>
<feature type="signal peptide" evidence="1">
    <location>
        <begin position="1"/>
        <end position="23"/>
    </location>
</feature>